<dbReference type="Proteomes" id="UP001064297">
    <property type="component" value="Segment"/>
</dbReference>
<organism evidence="1 2">
    <name type="scientific">Gordonia phage ObLaDi</name>
    <dbReference type="NCBI Taxonomy" id="2978487"/>
    <lineage>
        <taxon>Viruses</taxon>
        <taxon>Duplodnaviria</taxon>
        <taxon>Heunggongvirae</taxon>
        <taxon>Uroviricota</taxon>
        <taxon>Caudoviricetes</taxon>
        <taxon>Kruegerviridae</taxon>
        <taxon>Cafassovirus</taxon>
        <taxon>Cafassovirus obladi</taxon>
    </lineage>
</organism>
<sequence>MSDMPYVAMSRAMLDNADLNWMHLARLVISENGLVDRDTELIAFLIPEATADQLAPGTLVVIPAADRELWIGADGVHPDAREVRT</sequence>
<gene>
    <name evidence="1" type="primary">99</name>
    <name evidence="1" type="ORF">SEA_OBLADI_99</name>
</gene>
<protein>
    <submittedName>
        <fullName evidence="1">Uncharacterized protein</fullName>
    </submittedName>
</protein>
<name>A0A977PQ61_9CAUD</name>
<accession>A0A977PQ61</accession>
<dbReference type="EMBL" id="OP297535">
    <property type="protein sequence ID" value="UXE03822.1"/>
    <property type="molecule type" value="Genomic_DNA"/>
</dbReference>
<reference evidence="1" key="1">
    <citation type="submission" date="2022-08" db="EMBL/GenBank/DDBJ databases">
        <authorList>
            <person name="Abuwarda M.A."/>
            <person name="Alvarez A."/>
            <person name="Batteikh M."/>
            <person name="Baughman A.P."/>
            <person name="Chavez V."/>
            <person name="Cheng C."/>
            <person name="Cosentino E.J."/>
            <person name="Di Blasi D.L."/>
            <person name="Dooley N.L."/>
            <person name="Empson B.M."/>
            <person name="Erfanian K."/>
            <person name="Esparza P.D."/>
            <person name="Fleming H.S."/>
            <person name="Ghannam M.S."/>
            <person name="Gibbons A.C."/>
            <person name="Gonzalez C."/>
            <person name="Huq N.E."/>
            <person name="Jin K."/>
            <person name="Kamarzar M."/>
            <person name="Khaine A."/>
            <person name="Krug K.R."/>
            <person name="Lee A."/>
            <person name="Liao S."/>
            <person name="Light I."/>
            <person name="Ma Y."/>
            <person name="Magaling J.M."/>
            <person name="McLinden K.C."/>
            <person name="Melkote A."/>
            <person name="Montoya Serpas C.A."/>
            <person name="Niazmandi K."/>
            <person name="Ostroske E.C."/>
            <person name="Paek B.H."/>
            <person name="Rajiv S."/>
            <person name="Santos C.E."/>
            <person name="Semaan S.A."/>
            <person name="Senthilvelan J."/>
            <person name="Sheppy T.E."/>
            <person name="Stephenson J.C."/>
            <person name="Tenney M.E."/>
            <person name="Teoh N."/>
            <person name="Thorp J.P."/>
            <person name="Turon Font G."/>
            <person name="Uvarov E.V."/>
            <person name="Verpukhovskiy P."/>
            <person name="Wang J."/>
            <person name="Whang A.Y."/>
            <person name="Wright N.E."/>
            <person name="Wu M."/>
            <person name="Zhuang C."/>
            <person name="Bruns J.A."/>
            <person name="Chai A.E."/>
            <person name="Parikh H."/>
            <person name="Zorawik M."/>
            <person name="Garza D.R."/>
            <person name="Ngo R.T."/>
            <person name="Reddi K."/>
            <person name="Garcia-Vedrenne A.E."/>
            <person name="Freise A.C."/>
            <person name="Balish M.F."/>
            <person name="Garlena R.A."/>
            <person name="Russell D.A."/>
            <person name="Jacobs-Sera D."/>
            <person name="Hatfull G.F."/>
        </authorList>
    </citation>
    <scope>NUCLEOTIDE SEQUENCE</scope>
</reference>
<evidence type="ECO:0000313" key="2">
    <source>
        <dbReference type="Proteomes" id="UP001064297"/>
    </source>
</evidence>
<keyword evidence="2" id="KW-1185">Reference proteome</keyword>
<evidence type="ECO:0000313" key="1">
    <source>
        <dbReference type="EMBL" id="UXE03822.1"/>
    </source>
</evidence>
<proteinExistence type="predicted"/>